<proteinExistence type="predicted"/>
<comment type="caution">
    <text evidence="3">The sequence shown here is derived from an EMBL/GenBank/DDBJ whole genome shotgun (WGS) entry which is preliminary data.</text>
</comment>
<name>A0A5S3PXP4_9SPHN</name>
<feature type="region of interest" description="Disordered" evidence="1">
    <location>
        <begin position="51"/>
        <end position="72"/>
    </location>
</feature>
<reference evidence="3 4" key="1">
    <citation type="submission" date="2019-05" db="EMBL/GenBank/DDBJ databases">
        <title>Erythrobacter marisflavi sp. nov., isolated from isolated from water of an estuary environment.</title>
        <authorList>
            <person name="Yoon J.-H."/>
        </authorList>
    </citation>
    <scope>NUCLEOTIDE SEQUENCE [LARGE SCALE GENOMIC DNA]</scope>
    <source>
        <strain evidence="3 4">KEM-5</strain>
    </source>
</reference>
<protein>
    <submittedName>
        <fullName evidence="3">Uncharacterized protein</fullName>
    </submittedName>
</protein>
<dbReference type="AlphaFoldDB" id="A0A5S3PXP4"/>
<dbReference type="EMBL" id="VCAO01000003">
    <property type="protein sequence ID" value="TMM48365.1"/>
    <property type="molecule type" value="Genomic_DNA"/>
</dbReference>
<organism evidence="3 4">
    <name type="scientific">Qipengyuania marisflavi</name>
    <dbReference type="NCBI Taxonomy" id="2486356"/>
    <lineage>
        <taxon>Bacteria</taxon>
        <taxon>Pseudomonadati</taxon>
        <taxon>Pseudomonadota</taxon>
        <taxon>Alphaproteobacteria</taxon>
        <taxon>Sphingomonadales</taxon>
        <taxon>Erythrobacteraceae</taxon>
        <taxon>Qipengyuania</taxon>
    </lineage>
</organism>
<evidence type="ECO:0000256" key="2">
    <source>
        <dbReference type="SAM" id="SignalP"/>
    </source>
</evidence>
<feature type="signal peptide" evidence="2">
    <location>
        <begin position="1"/>
        <end position="16"/>
    </location>
</feature>
<gene>
    <name evidence="3" type="ORF">FEV51_08795</name>
</gene>
<sequence length="72" mass="7165">MTFRAAIALAGLIALAACSGSDEPADPTAITANEAQALDEAAEMIEQRRLPEGTVPAEAGAQDAAAAAEPAE</sequence>
<keyword evidence="4" id="KW-1185">Reference proteome</keyword>
<evidence type="ECO:0000256" key="1">
    <source>
        <dbReference type="SAM" id="MobiDB-lite"/>
    </source>
</evidence>
<feature type="chain" id="PRO_5024430689" evidence="2">
    <location>
        <begin position="17"/>
        <end position="72"/>
    </location>
</feature>
<dbReference type="Proteomes" id="UP000309668">
    <property type="component" value="Unassembled WGS sequence"/>
</dbReference>
<evidence type="ECO:0000313" key="4">
    <source>
        <dbReference type="Proteomes" id="UP000309668"/>
    </source>
</evidence>
<feature type="compositionally biased region" description="Low complexity" evidence="1">
    <location>
        <begin position="57"/>
        <end position="72"/>
    </location>
</feature>
<dbReference type="OrthoDB" id="7429203at2"/>
<keyword evidence="2" id="KW-0732">Signal</keyword>
<evidence type="ECO:0000313" key="3">
    <source>
        <dbReference type="EMBL" id="TMM48365.1"/>
    </source>
</evidence>
<dbReference type="RefSeq" id="WP_138617974.1">
    <property type="nucleotide sequence ID" value="NZ_VCAO01000003.1"/>
</dbReference>
<accession>A0A5S3PXP4</accession>
<dbReference type="PROSITE" id="PS51257">
    <property type="entry name" value="PROKAR_LIPOPROTEIN"/>
    <property type="match status" value="1"/>
</dbReference>